<gene>
    <name evidence="1" type="ORF">TSOC_004598</name>
</gene>
<proteinExistence type="predicted"/>
<dbReference type="InterPro" id="IPR021047">
    <property type="entry name" value="Mannosyltransferase_CMT1"/>
</dbReference>
<name>A0A2J8A8J2_9CHLO</name>
<organism evidence="1 2">
    <name type="scientific">Tetrabaena socialis</name>
    <dbReference type="NCBI Taxonomy" id="47790"/>
    <lineage>
        <taxon>Eukaryota</taxon>
        <taxon>Viridiplantae</taxon>
        <taxon>Chlorophyta</taxon>
        <taxon>core chlorophytes</taxon>
        <taxon>Chlorophyceae</taxon>
        <taxon>CS clade</taxon>
        <taxon>Chlamydomonadales</taxon>
        <taxon>Tetrabaenaceae</taxon>
        <taxon>Tetrabaena</taxon>
    </lineage>
</organism>
<reference evidence="1 2" key="1">
    <citation type="journal article" date="2017" name="Mol. Biol. Evol.">
        <title>The 4-celled Tetrabaena socialis nuclear genome reveals the essential components for genetic control of cell number at the origin of multicellularity in the volvocine lineage.</title>
        <authorList>
            <person name="Featherston J."/>
            <person name="Arakaki Y."/>
            <person name="Hanschen E.R."/>
            <person name="Ferris P.J."/>
            <person name="Michod R.E."/>
            <person name="Olson B.J.S.C."/>
            <person name="Nozaki H."/>
            <person name="Durand P.M."/>
        </authorList>
    </citation>
    <scope>NUCLEOTIDE SEQUENCE [LARGE SCALE GENOMIC DNA]</scope>
    <source>
        <strain evidence="1 2">NIES-571</strain>
    </source>
</reference>
<sequence>MSFCGDSSHPFVVTDRCIEDLLVGVSGQHCGFREVRAAASQGSWLALKGKSVFVAVTFHNNQDILPTFFFELLKVILTLREAFEGTVFVSVYESGSTDLSAFELIQLQLLLERLGVEHEVVTRGITRSEQEHRIRFLAKVRNLSLKPLLVSNRTFDTVLFFNDVYFCAQSALDLLLLREGGADMACSADFNRNDQGELAYYDIWASRDLHGRKFRNAPPYIGLPESWQRFQARAPVPVFACWGGMAAVTATTFTTHGLRFRRNYDTECAASECELLCRDMWAVDLNKIVLLPTAIAAYTHDVFVSAQQKYSRPSEPLLELPATVQRPMSVECCPLEDDCESIVDFSSCVEDNVTTVYVEHRNYGSWVPKRHVDGVETAFHYLPANRPMLTGEWFYAADLSHLSIGDPTWSSSTSVMSLGRRQHGHNPTFFVWLSPPGDVGVSCLQIVKGTGPRDPNNTSVWKVCWDSDSEGDVTYLWLHPDGALNVYTASRSWCACEEPSPPRSLWSSASGRDGQASVLLLSNDGVLSVFQFASGHALHRAVASMGLDAVSAQLSKWSMVIDARGSCEGGHLLSRVGRETVKSLEEAIRACEQEDMCVAFTYAFSTAQDARNGLWMCSAALVWHPTPHWVTVRRDLPAAASSSSASACYIAHVDASCDRAINEWEKALLRMRFC</sequence>
<dbReference type="PANTHER" id="PTHR34144">
    <property type="entry name" value="CHROMOSOME 8, WHOLE GENOME SHOTGUN SEQUENCE"/>
    <property type="match status" value="1"/>
</dbReference>
<accession>A0A2J8A8J2</accession>
<comment type="caution">
    <text evidence="1">The sequence shown here is derived from an EMBL/GenBank/DDBJ whole genome shotgun (WGS) entry which is preliminary data.</text>
</comment>
<dbReference type="Pfam" id="PF11735">
    <property type="entry name" value="CAP59_mtransfer"/>
    <property type="match status" value="1"/>
</dbReference>
<dbReference type="Gene3D" id="2.90.10.10">
    <property type="entry name" value="Bulb-type lectin domain"/>
    <property type="match status" value="1"/>
</dbReference>
<dbReference type="InterPro" id="IPR036426">
    <property type="entry name" value="Bulb-type_lectin_dom_sf"/>
</dbReference>
<dbReference type="Proteomes" id="UP000236333">
    <property type="component" value="Unassembled WGS sequence"/>
</dbReference>
<dbReference type="OrthoDB" id="534846at2759"/>
<dbReference type="AlphaFoldDB" id="A0A2J8A8J2"/>
<evidence type="ECO:0000313" key="1">
    <source>
        <dbReference type="EMBL" id="PNH08825.1"/>
    </source>
</evidence>
<keyword evidence="1" id="KW-0808">Transferase</keyword>
<keyword evidence="1" id="KW-0328">Glycosyltransferase</keyword>
<protein>
    <submittedName>
        <fullName evidence="1">Alpha-1,3-mannosyltransferase CMT1</fullName>
    </submittedName>
</protein>
<dbReference type="EMBL" id="PGGS01000115">
    <property type="protein sequence ID" value="PNH08825.1"/>
    <property type="molecule type" value="Genomic_DNA"/>
</dbReference>
<evidence type="ECO:0000313" key="2">
    <source>
        <dbReference type="Proteomes" id="UP000236333"/>
    </source>
</evidence>
<dbReference type="PANTHER" id="PTHR34144:SF7">
    <property type="entry name" value="EXPORT PROTEIN (CAP59), PUTATIVE (AFU_ORTHOLOGUE AFUA_7G05020)-RELATED"/>
    <property type="match status" value="1"/>
</dbReference>
<keyword evidence="2" id="KW-1185">Reference proteome</keyword>
<dbReference type="GO" id="GO:0016757">
    <property type="term" value="F:glycosyltransferase activity"/>
    <property type="evidence" value="ECO:0007669"/>
    <property type="project" value="UniProtKB-KW"/>
</dbReference>